<comment type="caution">
    <text evidence="2">The sequence shown here is derived from an EMBL/GenBank/DDBJ whole genome shotgun (WGS) entry which is preliminary data.</text>
</comment>
<dbReference type="CDD" id="cd04301">
    <property type="entry name" value="NAT_SF"/>
    <property type="match status" value="1"/>
</dbReference>
<evidence type="ECO:0000313" key="3">
    <source>
        <dbReference type="Proteomes" id="UP000054761"/>
    </source>
</evidence>
<feature type="domain" description="N-acetyltransferase" evidence="1">
    <location>
        <begin position="126"/>
        <end position="176"/>
    </location>
</feature>
<dbReference type="RefSeq" id="WP_058501904.1">
    <property type="nucleotide sequence ID" value="NZ_CAAAJA010000026.1"/>
</dbReference>
<dbReference type="EMBL" id="LNYH01000093">
    <property type="protein sequence ID" value="KTD21440.1"/>
    <property type="molecule type" value="Genomic_DNA"/>
</dbReference>
<dbReference type="PANTHER" id="PTHR42791:SF1">
    <property type="entry name" value="N-ACETYLTRANSFERASE DOMAIN-CONTAINING PROTEIN"/>
    <property type="match status" value="1"/>
</dbReference>
<evidence type="ECO:0000313" key="2">
    <source>
        <dbReference type="EMBL" id="KTD21440.1"/>
    </source>
</evidence>
<reference evidence="2 3" key="1">
    <citation type="submission" date="2015-11" db="EMBL/GenBank/DDBJ databases">
        <title>Genomic analysis of 38 Legionella species identifies large and diverse effector repertoires.</title>
        <authorList>
            <person name="Burstein D."/>
            <person name="Amaro F."/>
            <person name="Zusman T."/>
            <person name="Lifshitz Z."/>
            <person name="Cohen O."/>
            <person name="Gilbert J.A."/>
            <person name="Pupko T."/>
            <person name="Shuman H.A."/>
            <person name="Segal G."/>
        </authorList>
    </citation>
    <scope>NUCLEOTIDE SEQUENCE [LARGE SCALE GENOMIC DNA]</scope>
    <source>
        <strain evidence="2 3">Bercovier 4</strain>
    </source>
</reference>
<name>A0A0W0VMR5_9GAMM</name>
<dbReference type="InterPro" id="IPR052523">
    <property type="entry name" value="Trichothecene_AcTrans"/>
</dbReference>
<dbReference type="Pfam" id="PF00583">
    <property type="entry name" value="Acetyltransf_1"/>
    <property type="match status" value="1"/>
</dbReference>
<gene>
    <name evidence="2" type="ORF">Lisr_1549</name>
</gene>
<protein>
    <recommendedName>
        <fullName evidence="1">N-acetyltransferase domain-containing protein</fullName>
    </recommendedName>
</protein>
<dbReference type="Proteomes" id="UP000054761">
    <property type="component" value="Unassembled WGS sequence"/>
</dbReference>
<dbReference type="SUPFAM" id="SSF55729">
    <property type="entry name" value="Acyl-CoA N-acyltransferases (Nat)"/>
    <property type="match status" value="1"/>
</dbReference>
<dbReference type="AlphaFoldDB" id="A0A0W0VMR5"/>
<dbReference type="InterPro" id="IPR016181">
    <property type="entry name" value="Acyl_CoA_acyltransferase"/>
</dbReference>
<dbReference type="OrthoDB" id="7057833at2"/>
<dbReference type="PATRIC" id="fig|454.4.peg.1690"/>
<sequence>MKENKVYAVQKNEIRDAAFTLFQAFQHDPFMRWVFITEENYYKNALAVIETWVKYSILYGWAWRTEHFESVALRLKPGDLQNSFWRFFRSGMLKTPKLMGKESFRRLMFISNTSQKIKKEQMKIHPFIYCWFLGTKPELQGQGFGSTLMKKTFSIAEQLGVDCYLETGSDRSKKIHMSQGYQTLQEYMTPDKAITITVMLKNYQLT</sequence>
<dbReference type="Gene3D" id="3.40.630.30">
    <property type="match status" value="1"/>
</dbReference>
<keyword evidence="3" id="KW-1185">Reference proteome</keyword>
<dbReference type="PANTHER" id="PTHR42791">
    <property type="entry name" value="GNAT FAMILY ACETYLTRANSFERASE"/>
    <property type="match status" value="1"/>
</dbReference>
<accession>A0A0W0VMR5</accession>
<organism evidence="2 3">
    <name type="scientific">Legionella israelensis</name>
    <dbReference type="NCBI Taxonomy" id="454"/>
    <lineage>
        <taxon>Bacteria</taxon>
        <taxon>Pseudomonadati</taxon>
        <taxon>Pseudomonadota</taxon>
        <taxon>Gammaproteobacteria</taxon>
        <taxon>Legionellales</taxon>
        <taxon>Legionellaceae</taxon>
        <taxon>Legionella</taxon>
    </lineage>
</organism>
<dbReference type="STRING" id="454.Lisr_1549"/>
<dbReference type="GO" id="GO:0016747">
    <property type="term" value="F:acyltransferase activity, transferring groups other than amino-acyl groups"/>
    <property type="evidence" value="ECO:0007669"/>
    <property type="project" value="InterPro"/>
</dbReference>
<proteinExistence type="predicted"/>
<dbReference type="InterPro" id="IPR000182">
    <property type="entry name" value="GNAT_dom"/>
</dbReference>
<evidence type="ECO:0000259" key="1">
    <source>
        <dbReference type="Pfam" id="PF00583"/>
    </source>
</evidence>